<feature type="transmembrane region" description="Helical" evidence="1">
    <location>
        <begin position="41"/>
        <end position="59"/>
    </location>
</feature>
<keyword evidence="1" id="KW-1133">Transmembrane helix</keyword>
<keyword evidence="4" id="KW-1185">Reference proteome</keyword>
<proteinExistence type="predicted"/>
<dbReference type="InterPro" id="IPR042150">
    <property type="entry name" value="MmRce1-like"/>
</dbReference>
<feature type="transmembrane region" description="Helical" evidence="1">
    <location>
        <begin position="148"/>
        <end position="170"/>
    </location>
</feature>
<dbReference type="GO" id="GO:0004175">
    <property type="term" value="F:endopeptidase activity"/>
    <property type="evidence" value="ECO:0007669"/>
    <property type="project" value="UniProtKB-ARBA"/>
</dbReference>
<dbReference type="Pfam" id="PF02517">
    <property type="entry name" value="Rce1-like"/>
    <property type="match status" value="1"/>
</dbReference>
<gene>
    <name evidence="3" type="ORF">GPX89_41940</name>
</gene>
<keyword evidence="3" id="KW-0378">Hydrolase</keyword>
<name>A0A7K1VAW9_9NOCA</name>
<keyword evidence="1" id="KW-0472">Membrane</keyword>
<evidence type="ECO:0000256" key="1">
    <source>
        <dbReference type="SAM" id="Phobius"/>
    </source>
</evidence>
<comment type="caution">
    <text evidence="3">The sequence shown here is derived from an EMBL/GenBank/DDBJ whole genome shotgun (WGS) entry which is preliminary data.</text>
</comment>
<dbReference type="RefSeq" id="WP_157393354.1">
    <property type="nucleotide sequence ID" value="NZ_WRPP01000015.1"/>
</dbReference>
<keyword evidence="3" id="KW-0645">Protease</keyword>
<keyword evidence="3" id="KW-0482">Metalloprotease</keyword>
<evidence type="ECO:0000259" key="2">
    <source>
        <dbReference type="Pfam" id="PF02517"/>
    </source>
</evidence>
<dbReference type="InterPro" id="IPR003675">
    <property type="entry name" value="Rce1/LyrA-like_dom"/>
</dbReference>
<dbReference type="GO" id="GO:0080120">
    <property type="term" value="P:CAAX-box protein maturation"/>
    <property type="evidence" value="ECO:0007669"/>
    <property type="project" value="UniProtKB-ARBA"/>
</dbReference>
<keyword evidence="1" id="KW-0812">Transmembrane</keyword>
<evidence type="ECO:0000313" key="3">
    <source>
        <dbReference type="EMBL" id="MVU83785.1"/>
    </source>
</evidence>
<feature type="transmembrane region" description="Helical" evidence="1">
    <location>
        <begin position="80"/>
        <end position="100"/>
    </location>
</feature>
<feature type="domain" description="CAAX prenyl protease 2/Lysostaphin resistance protein A-like" evidence="2">
    <location>
        <begin position="118"/>
        <end position="216"/>
    </location>
</feature>
<accession>A0A7K1VAW9</accession>
<reference evidence="3 4" key="1">
    <citation type="submission" date="2019-12" db="EMBL/GenBank/DDBJ databases">
        <title>Nocardia sp. nov. ET3-3 isolated from soil.</title>
        <authorList>
            <person name="Kanchanasin P."/>
            <person name="Tanasupawat S."/>
            <person name="Yuki M."/>
            <person name="Kudo T."/>
        </authorList>
    </citation>
    <scope>NUCLEOTIDE SEQUENCE [LARGE SCALE GENOMIC DNA]</scope>
    <source>
        <strain evidence="3 4">ET3-3</strain>
    </source>
</reference>
<dbReference type="AlphaFoldDB" id="A0A7K1VAW9"/>
<sequence>MGIRGRPMLFLGVVTALSIPFFVLGAVTGGLRVGAMRLPSSAFMFVLPVLVAVALTWRADGRAAAVTLLSRVVDRPAAKPSRYVLAALLIPAIGVLSYLLPRWSGRVDGALPLSPAAAPAVIVAYLLAATCEELGWTGYATDPLRQRFGLAATGIGLGVYWALWHLIPLLQAGHPAAWLAGWFLTTVAARVLIVWLHDHTGNGVSAAILLHAAVNTTESYTPGLDLPITMITIGILTAAAAAAALARP</sequence>
<feature type="transmembrane region" description="Helical" evidence="1">
    <location>
        <begin position="226"/>
        <end position="246"/>
    </location>
</feature>
<dbReference type="GO" id="GO:0006508">
    <property type="term" value="P:proteolysis"/>
    <property type="evidence" value="ECO:0007669"/>
    <property type="project" value="UniProtKB-KW"/>
</dbReference>
<dbReference type="PANTHER" id="PTHR35797">
    <property type="entry name" value="PROTEASE-RELATED"/>
    <property type="match status" value="1"/>
</dbReference>
<organism evidence="3 4">
    <name type="scientific">Nocardia terrae</name>
    <dbReference type="NCBI Taxonomy" id="2675851"/>
    <lineage>
        <taxon>Bacteria</taxon>
        <taxon>Bacillati</taxon>
        <taxon>Actinomycetota</taxon>
        <taxon>Actinomycetes</taxon>
        <taxon>Mycobacteriales</taxon>
        <taxon>Nocardiaceae</taxon>
        <taxon>Nocardia</taxon>
    </lineage>
</organism>
<dbReference type="Proteomes" id="UP000466794">
    <property type="component" value="Unassembled WGS sequence"/>
</dbReference>
<protein>
    <submittedName>
        <fullName evidence="3">CPBP family intramembrane metalloprotease</fullName>
    </submittedName>
</protein>
<dbReference type="EMBL" id="WRPP01000015">
    <property type="protein sequence ID" value="MVU83785.1"/>
    <property type="molecule type" value="Genomic_DNA"/>
</dbReference>
<feature type="transmembrane region" description="Helical" evidence="1">
    <location>
        <begin position="176"/>
        <end position="196"/>
    </location>
</feature>
<dbReference type="GO" id="GO:0008237">
    <property type="term" value="F:metallopeptidase activity"/>
    <property type="evidence" value="ECO:0007669"/>
    <property type="project" value="UniProtKB-KW"/>
</dbReference>
<dbReference type="PANTHER" id="PTHR35797:SF1">
    <property type="entry name" value="PROTEASE"/>
    <property type="match status" value="1"/>
</dbReference>
<evidence type="ECO:0000313" key="4">
    <source>
        <dbReference type="Proteomes" id="UP000466794"/>
    </source>
</evidence>